<dbReference type="EMBL" id="NDYO01000008">
    <property type="protein sequence ID" value="OUT11068.1"/>
    <property type="molecule type" value="Genomic_DNA"/>
</dbReference>
<feature type="transmembrane region" description="Helical" evidence="1">
    <location>
        <begin position="7"/>
        <end position="34"/>
    </location>
</feature>
<keyword evidence="1" id="KW-0472">Membrane</keyword>
<accession>A0A1Y5MR92</accession>
<gene>
    <name evidence="2" type="ORF">B9N62_06950</name>
</gene>
<dbReference type="RefSeq" id="WP_087584923.1">
    <property type="nucleotide sequence ID" value="NZ_CABMKR010000008.1"/>
</dbReference>
<protein>
    <submittedName>
        <fullName evidence="2">Uncharacterized protein</fullName>
    </submittedName>
</protein>
<evidence type="ECO:0000256" key="1">
    <source>
        <dbReference type="SAM" id="Phobius"/>
    </source>
</evidence>
<dbReference type="Pfam" id="PF24027">
    <property type="entry name" value="DUF7338"/>
    <property type="match status" value="1"/>
</dbReference>
<evidence type="ECO:0000313" key="2">
    <source>
        <dbReference type="EMBL" id="OUT11068.1"/>
    </source>
</evidence>
<comment type="caution">
    <text evidence="2">The sequence shown here is derived from an EMBL/GenBank/DDBJ whole genome shotgun (WGS) entry which is preliminary data.</text>
</comment>
<dbReference type="AlphaFoldDB" id="A0A1Y5MR92"/>
<evidence type="ECO:0000313" key="3">
    <source>
        <dbReference type="Proteomes" id="UP000195967"/>
    </source>
</evidence>
<dbReference type="Proteomes" id="UP000195967">
    <property type="component" value="Unassembled WGS sequence"/>
</dbReference>
<keyword evidence="1" id="KW-0812">Transmembrane</keyword>
<reference evidence="2 3" key="1">
    <citation type="submission" date="2017-04" db="EMBL/GenBank/DDBJ databases">
        <title>Complete genome of Campylobacter concisus ATCC 33237T and draft genomes for an additional eight well characterized C. concisus strains.</title>
        <authorList>
            <person name="Cornelius A.J."/>
            <person name="Miller W.G."/>
            <person name="Lastovica A.J."/>
            <person name="On S.L."/>
            <person name="French N.P."/>
            <person name="Vandenberg O."/>
            <person name="Biggs P.J."/>
        </authorList>
    </citation>
    <scope>NUCLEOTIDE SEQUENCE [LARGE SCALE GENOMIC DNA]</scope>
    <source>
        <strain evidence="2 3">Lasto28.99</strain>
    </source>
</reference>
<sequence>MLKSKEILQLIVIILVEFLLEILSFVVVPVALLFCKKNDEHLPKIFRWFEDANDYYDGKCAAINGDSGWREKHYPEPKNRTYKARLLWLLRNKIGYFSSEILGVKVDEVNPYSIETMGDPNITSNGGKESGFCKVTCKLKNGRTRFGLYKVVRYKGFLSGFYCRIYVGWKLMDIAGANALNFKEFTQGDDKKHLKTVWCINPLKKVNQKGE</sequence>
<organism evidence="2 3">
    <name type="scientific">Campylobacter concisus</name>
    <dbReference type="NCBI Taxonomy" id="199"/>
    <lineage>
        <taxon>Bacteria</taxon>
        <taxon>Pseudomonadati</taxon>
        <taxon>Campylobacterota</taxon>
        <taxon>Epsilonproteobacteria</taxon>
        <taxon>Campylobacterales</taxon>
        <taxon>Campylobacteraceae</taxon>
        <taxon>Campylobacter</taxon>
    </lineage>
</organism>
<proteinExistence type="predicted"/>
<keyword evidence="1" id="KW-1133">Transmembrane helix</keyword>
<dbReference type="InterPro" id="IPR055762">
    <property type="entry name" value="DUF7338"/>
</dbReference>
<name>A0A1Y5MR92_9BACT</name>